<evidence type="ECO:0000313" key="2">
    <source>
        <dbReference type="Proteomes" id="UP000541444"/>
    </source>
</evidence>
<keyword evidence="2" id="KW-1185">Reference proteome</keyword>
<evidence type="ECO:0000313" key="1">
    <source>
        <dbReference type="EMBL" id="KAF6151319.1"/>
    </source>
</evidence>
<sequence length="218" mass="24687">MVNDDVEVGREVNLKAISSEYGGDLLEKKGKIYGKEKAEDDKEQPQVVDKEEVQELILMESEVDVTLKKMYTLTDEDNNKIAFKMACQMNLLHAPLDKVIDVYIKALNQYFDTQHRAHSDKEKIVLADVFACQYIGKAFNVWTHNMFSPEVDLVTVWRVGEGKVRKYLNLSKPVVSSCGAEGNGVYQFVGEGIIIRSEDKDGLAGWASRDFAERKKCL</sequence>
<reference evidence="1 2" key="1">
    <citation type="journal article" date="2020" name="IScience">
        <title>Genome Sequencing of the Endangered Kingdonia uniflora (Circaeasteraceae, Ranunculales) Reveals Potential Mechanisms of Evolutionary Specialization.</title>
        <authorList>
            <person name="Sun Y."/>
            <person name="Deng T."/>
            <person name="Zhang A."/>
            <person name="Moore M.J."/>
            <person name="Landis J.B."/>
            <person name="Lin N."/>
            <person name="Zhang H."/>
            <person name="Zhang X."/>
            <person name="Huang J."/>
            <person name="Zhang X."/>
            <person name="Sun H."/>
            <person name="Wang H."/>
        </authorList>
    </citation>
    <scope>NUCLEOTIDE SEQUENCE [LARGE SCALE GENOMIC DNA]</scope>
    <source>
        <strain evidence="1">TB1705</strain>
        <tissue evidence="1">Leaf</tissue>
    </source>
</reference>
<dbReference type="EMBL" id="JACGCM010001697">
    <property type="protein sequence ID" value="KAF6151319.1"/>
    <property type="molecule type" value="Genomic_DNA"/>
</dbReference>
<accession>A0A7J7M8W1</accession>
<dbReference type="Proteomes" id="UP000541444">
    <property type="component" value="Unassembled WGS sequence"/>
</dbReference>
<protein>
    <submittedName>
        <fullName evidence="1">Uncharacterized protein</fullName>
    </submittedName>
</protein>
<gene>
    <name evidence="1" type="ORF">GIB67_040592</name>
</gene>
<dbReference type="AlphaFoldDB" id="A0A7J7M8W1"/>
<organism evidence="1 2">
    <name type="scientific">Kingdonia uniflora</name>
    <dbReference type="NCBI Taxonomy" id="39325"/>
    <lineage>
        <taxon>Eukaryota</taxon>
        <taxon>Viridiplantae</taxon>
        <taxon>Streptophyta</taxon>
        <taxon>Embryophyta</taxon>
        <taxon>Tracheophyta</taxon>
        <taxon>Spermatophyta</taxon>
        <taxon>Magnoliopsida</taxon>
        <taxon>Ranunculales</taxon>
        <taxon>Circaeasteraceae</taxon>
        <taxon>Kingdonia</taxon>
    </lineage>
</organism>
<comment type="caution">
    <text evidence="1">The sequence shown here is derived from an EMBL/GenBank/DDBJ whole genome shotgun (WGS) entry which is preliminary data.</text>
</comment>
<proteinExistence type="predicted"/>
<name>A0A7J7M8W1_9MAGN</name>